<keyword evidence="1" id="KW-1133">Transmembrane helix</keyword>
<sequence>MSTSRKYSEARVLRLGAVTLLAMALILVAAFNLGRFPGFSGGTYRAEFTDASGLHRGNMVQVGGIRVGRVQDVALEDSNTVVVTFDVDDGVAFGTESRASVEVLNLLGEKYLDLQPAGPGQLGEDDVIPADRTESAYDIVGVFGDLTTTTERIDTERLAKALDVVADTTNQAAPEIESSLRGIARLSRSVAGRDQQIQALLEGAQGVSRVLAKRSDDLVSLMRNSDLVFQEVQQRKEAVHLLLVNARDLARQLKGVAADNRAQIGPALQEVDDLLSLLNAKEKELKATLNALGPYVDILSNIIGTGPWFDAYASNLLAIPTGEFVPTRLED</sequence>
<comment type="caution">
    <text evidence="4">The sequence shown here is derived from an EMBL/GenBank/DDBJ whole genome shotgun (WGS) entry which is preliminary data.</text>
</comment>
<dbReference type="PRINTS" id="PR01782">
    <property type="entry name" value="MCEVIRFACTOR"/>
</dbReference>
<dbReference type="EMBL" id="JACHWR010000004">
    <property type="protein sequence ID" value="MBB3044931.1"/>
    <property type="molecule type" value="Genomic_DNA"/>
</dbReference>
<dbReference type="PANTHER" id="PTHR33371:SF18">
    <property type="entry name" value="MCE-FAMILY PROTEIN MCE3C"/>
    <property type="match status" value="1"/>
</dbReference>
<keyword evidence="1" id="KW-0812">Transmembrane</keyword>
<feature type="domain" description="Mce/MlaD" evidence="2">
    <location>
        <begin position="41"/>
        <end position="116"/>
    </location>
</feature>
<evidence type="ECO:0000256" key="1">
    <source>
        <dbReference type="SAM" id="Phobius"/>
    </source>
</evidence>
<dbReference type="NCBIfam" id="TIGR00996">
    <property type="entry name" value="Mtu_fam_mce"/>
    <property type="match status" value="1"/>
</dbReference>
<evidence type="ECO:0000259" key="3">
    <source>
        <dbReference type="Pfam" id="PF11887"/>
    </source>
</evidence>
<dbReference type="AlphaFoldDB" id="A0A7W4VZY7"/>
<dbReference type="PANTHER" id="PTHR33371">
    <property type="entry name" value="INTERMEMBRANE PHOSPHOLIPID TRANSPORT SYSTEM BINDING PROTEIN MLAD-RELATED"/>
    <property type="match status" value="1"/>
</dbReference>
<dbReference type="RefSeq" id="WP_252275324.1">
    <property type="nucleotide sequence ID" value="NZ_JACHWR010000004.1"/>
</dbReference>
<dbReference type="Pfam" id="PF11887">
    <property type="entry name" value="Mce4_CUP1"/>
    <property type="match status" value="1"/>
</dbReference>
<dbReference type="InterPro" id="IPR024516">
    <property type="entry name" value="Mce_C"/>
</dbReference>
<evidence type="ECO:0000313" key="4">
    <source>
        <dbReference type="EMBL" id="MBB3044931.1"/>
    </source>
</evidence>
<reference evidence="4 5" key="1">
    <citation type="submission" date="2020-08" db="EMBL/GenBank/DDBJ databases">
        <title>Sequencing the genomes of 1000 actinobacteria strains.</title>
        <authorList>
            <person name="Klenk H.-P."/>
        </authorList>
    </citation>
    <scope>NUCLEOTIDE SEQUENCE [LARGE SCALE GENOMIC DNA]</scope>
    <source>
        <strain evidence="4 5">DSM 105498</strain>
    </source>
</reference>
<dbReference type="InterPro" id="IPR005693">
    <property type="entry name" value="Mce"/>
</dbReference>
<keyword evidence="5" id="KW-1185">Reference proteome</keyword>
<dbReference type="InterPro" id="IPR052336">
    <property type="entry name" value="MlaD_Phospholipid_Transporter"/>
</dbReference>
<proteinExistence type="predicted"/>
<organism evidence="4 5">
    <name type="scientific">Nocardioides soli</name>
    <dbReference type="NCBI Taxonomy" id="1036020"/>
    <lineage>
        <taxon>Bacteria</taxon>
        <taxon>Bacillati</taxon>
        <taxon>Actinomycetota</taxon>
        <taxon>Actinomycetes</taxon>
        <taxon>Propionibacteriales</taxon>
        <taxon>Nocardioidaceae</taxon>
        <taxon>Nocardioides</taxon>
    </lineage>
</organism>
<gene>
    <name evidence="4" type="ORF">FHU40_004784</name>
</gene>
<evidence type="ECO:0000259" key="2">
    <source>
        <dbReference type="Pfam" id="PF02470"/>
    </source>
</evidence>
<protein>
    <submittedName>
        <fullName evidence="4">Phospholipid/cholesterol/gamma-HCH transport system substrate-binding protein</fullName>
    </submittedName>
</protein>
<evidence type="ECO:0000313" key="5">
    <source>
        <dbReference type="Proteomes" id="UP000589626"/>
    </source>
</evidence>
<dbReference type="GO" id="GO:0005576">
    <property type="term" value="C:extracellular region"/>
    <property type="evidence" value="ECO:0007669"/>
    <property type="project" value="TreeGrafter"/>
</dbReference>
<dbReference type="Proteomes" id="UP000589626">
    <property type="component" value="Unassembled WGS sequence"/>
</dbReference>
<accession>A0A7W4VZY7</accession>
<dbReference type="Pfam" id="PF02470">
    <property type="entry name" value="MlaD"/>
    <property type="match status" value="1"/>
</dbReference>
<keyword evidence="1" id="KW-0472">Membrane</keyword>
<feature type="transmembrane region" description="Helical" evidence="1">
    <location>
        <begin position="12"/>
        <end position="31"/>
    </location>
</feature>
<name>A0A7W4VZY7_9ACTN</name>
<feature type="domain" description="Mammalian cell entry C-terminal" evidence="3">
    <location>
        <begin position="121"/>
        <end position="294"/>
    </location>
</feature>
<dbReference type="InterPro" id="IPR003399">
    <property type="entry name" value="Mce/MlaD"/>
</dbReference>